<evidence type="ECO:0000256" key="2">
    <source>
        <dbReference type="ARBA" id="ARBA00022729"/>
    </source>
</evidence>
<keyword evidence="3" id="KW-0472">Membrane</keyword>
<dbReference type="AlphaFoldDB" id="A0A1X7IUU8"/>
<keyword evidence="8" id="KW-1185">Reference proteome</keyword>
<proteinExistence type="predicted"/>
<dbReference type="CDD" id="cd13581">
    <property type="entry name" value="PBP2_AlgQ_like_2"/>
    <property type="match status" value="1"/>
</dbReference>
<feature type="chain" id="PRO_5039727430" evidence="6">
    <location>
        <begin position="26"/>
        <end position="567"/>
    </location>
</feature>
<feature type="signal peptide" evidence="6">
    <location>
        <begin position="1"/>
        <end position="25"/>
    </location>
</feature>
<keyword evidence="5" id="KW-0449">Lipoprotein</keyword>
<dbReference type="EMBL" id="FXAZ01000001">
    <property type="protein sequence ID" value="SMG18891.1"/>
    <property type="molecule type" value="Genomic_DNA"/>
</dbReference>
<gene>
    <name evidence="7" type="ORF">SAMN06295960_0841</name>
</gene>
<evidence type="ECO:0000256" key="4">
    <source>
        <dbReference type="ARBA" id="ARBA00023139"/>
    </source>
</evidence>
<dbReference type="InterPro" id="IPR006059">
    <property type="entry name" value="SBP"/>
</dbReference>
<dbReference type="PROSITE" id="PS51257">
    <property type="entry name" value="PROKAR_LIPOPROTEIN"/>
    <property type="match status" value="1"/>
</dbReference>
<dbReference type="Pfam" id="PF01547">
    <property type="entry name" value="SBP_bac_1"/>
    <property type="match status" value="1"/>
</dbReference>
<dbReference type="SUPFAM" id="SSF53850">
    <property type="entry name" value="Periplasmic binding protein-like II"/>
    <property type="match status" value="1"/>
</dbReference>
<keyword evidence="2 6" id="KW-0732">Signal</keyword>
<evidence type="ECO:0000256" key="3">
    <source>
        <dbReference type="ARBA" id="ARBA00023136"/>
    </source>
</evidence>
<accession>A0A1X7IUU8</accession>
<evidence type="ECO:0000256" key="5">
    <source>
        <dbReference type="ARBA" id="ARBA00023288"/>
    </source>
</evidence>
<sequence>MKRQQRNTWAGMMSLLLAITLVLSACSGGSGSTTADQGSDTPVSEDLFNPVGQYPIVKEQMKLKMFAPQFASIENMETNLFTKWAEEKTNIKIEWDLVPDNALNDRKQLMLASGDYPEVILHGNLTKEEQMKYGKQGVFIPLNDLIEQYAPNIKKAMEDIPYMKSSITSPDGNIYALPQVNECYHCDNALKVWMNKAWLDKLGMQVPTTTEEFYQVLKAFKEKDPNGNGKQDEIPLTGSDEMWTGNVTAFLMNAFIVDDYTEKTTGTFLRVVNDKVEFVANTEEWKQGLEYLNKLYKEGLIDPAAFTQNADAIQQLANREGDNIMGTLTTALLSYAYPMNDTTPRHKDYVVVPPLKGPNGVQQTLFFGGINNSQFAITNKATKEQQIAAIRFADLMYTEEAIVLQEHGPEDKGWRMAKEGELDLNGNQAKYAENVNPNPKPTHNDGWEQIGPSLRTYDYRASWAALQQDPLAEGGYGKRLNEVSKEYEPYHSKEQFPNGLFIALEDADLSAQIKTTLVEYVKSNMAQFITGSKDISKEWDNYVKGLEGMQLNQYLEIYQKAYDSSKK</sequence>
<reference evidence="7 8" key="1">
    <citation type="submission" date="2017-04" db="EMBL/GenBank/DDBJ databases">
        <authorList>
            <person name="Afonso C.L."/>
            <person name="Miller P.J."/>
            <person name="Scott M.A."/>
            <person name="Spackman E."/>
            <person name="Goraichik I."/>
            <person name="Dimitrov K.M."/>
            <person name="Suarez D.L."/>
            <person name="Swayne D.E."/>
        </authorList>
    </citation>
    <scope>NUCLEOTIDE SEQUENCE [LARGE SCALE GENOMIC DNA]</scope>
    <source>
        <strain evidence="7 8">11</strain>
    </source>
</reference>
<keyword evidence="4" id="KW-0564">Palmitate</keyword>
<dbReference type="InterPro" id="IPR050490">
    <property type="entry name" value="Bact_solute-bd_prot1"/>
</dbReference>
<dbReference type="STRING" id="1852522.SAMN06295960_0841"/>
<dbReference type="PANTHER" id="PTHR43649:SF33">
    <property type="entry name" value="POLYGALACTURONAN_RHAMNOGALACTURONAN-BINDING PROTEIN YTCQ"/>
    <property type="match status" value="1"/>
</dbReference>
<dbReference type="Gene3D" id="3.40.190.10">
    <property type="entry name" value="Periplasmic binding protein-like II"/>
    <property type="match status" value="2"/>
</dbReference>
<evidence type="ECO:0000313" key="7">
    <source>
        <dbReference type="EMBL" id="SMG18891.1"/>
    </source>
</evidence>
<keyword evidence="1" id="KW-1003">Cell membrane</keyword>
<dbReference type="OrthoDB" id="9787283at2"/>
<dbReference type="PANTHER" id="PTHR43649">
    <property type="entry name" value="ARABINOSE-BINDING PROTEIN-RELATED"/>
    <property type="match status" value="1"/>
</dbReference>
<dbReference type="Proteomes" id="UP000193834">
    <property type="component" value="Unassembled WGS sequence"/>
</dbReference>
<protein>
    <submittedName>
        <fullName evidence="7">Putative aldouronate transport system substrate-binding protein</fullName>
    </submittedName>
</protein>
<evidence type="ECO:0000313" key="8">
    <source>
        <dbReference type="Proteomes" id="UP000193834"/>
    </source>
</evidence>
<organism evidence="7 8">
    <name type="scientific">Paenibacillus aquistagni</name>
    <dbReference type="NCBI Taxonomy" id="1852522"/>
    <lineage>
        <taxon>Bacteria</taxon>
        <taxon>Bacillati</taxon>
        <taxon>Bacillota</taxon>
        <taxon>Bacilli</taxon>
        <taxon>Bacillales</taxon>
        <taxon>Paenibacillaceae</taxon>
        <taxon>Paenibacillus</taxon>
    </lineage>
</organism>
<evidence type="ECO:0000256" key="1">
    <source>
        <dbReference type="ARBA" id="ARBA00022475"/>
    </source>
</evidence>
<evidence type="ECO:0000256" key="6">
    <source>
        <dbReference type="SAM" id="SignalP"/>
    </source>
</evidence>
<dbReference type="RefSeq" id="WP_085493054.1">
    <property type="nucleotide sequence ID" value="NZ_FXAZ01000001.1"/>
</dbReference>
<name>A0A1X7IUU8_9BACL</name>